<organism evidence="1 2">
    <name type="scientific">Gigaspora margarita</name>
    <dbReference type="NCBI Taxonomy" id="4874"/>
    <lineage>
        <taxon>Eukaryota</taxon>
        <taxon>Fungi</taxon>
        <taxon>Fungi incertae sedis</taxon>
        <taxon>Mucoromycota</taxon>
        <taxon>Glomeromycotina</taxon>
        <taxon>Glomeromycetes</taxon>
        <taxon>Diversisporales</taxon>
        <taxon>Gigasporaceae</taxon>
        <taxon>Gigaspora</taxon>
    </lineage>
</organism>
<proteinExistence type="predicted"/>
<protein>
    <submittedName>
        <fullName evidence="1">13437_t:CDS:1</fullName>
    </submittedName>
</protein>
<evidence type="ECO:0000313" key="2">
    <source>
        <dbReference type="Proteomes" id="UP000789901"/>
    </source>
</evidence>
<accession>A0ABN7W374</accession>
<evidence type="ECO:0000313" key="1">
    <source>
        <dbReference type="EMBL" id="CAG8814496.1"/>
    </source>
</evidence>
<sequence length="152" mass="17232">SKEKRKDFIPEFEVISEEIEIQFETTYGFRTLSSESFHINTPNSSQINLSQITALGPSIILNNTSLSTTTTAIKINSAVSNSNQQPNQEERGYWNRLFENNENNDDISQLYIHDRSNQAASKKRVYNNAPDGDLDNNPNPNQIAHAFLRGLQ</sequence>
<dbReference type="EMBL" id="CAJVQB010029721">
    <property type="protein sequence ID" value="CAG8814496.1"/>
    <property type="molecule type" value="Genomic_DNA"/>
</dbReference>
<keyword evidence="2" id="KW-1185">Reference proteome</keyword>
<comment type="caution">
    <text evidence="1">The sequence shown here is derived from an EMBL/GenBank/DDBJ whole genome shotgun (WGS) entry which is preliminary data.</text>
</comment>
<reference evidence="1 2" key="1">
    <citation type="submission" date="2021-06" db="EMBL/GenBank/DDBJ databases">
        <authorList>
            <person name="Kallberg Y."/>
            <person name="Tangrot J."/>
            <person name="Rosling A."/>
        </authorList>
    </citation>
    <scope>NUCLEOTIDE SEQUENCE [LARGE SCALE GENOMIC DNA]</scope>
    <source>
        <strain evidence="1 2">120-4 pot B 10/14</strain>
    </source>
</reference>
<gene>
    <name evidence="1" type="ORF">GMARGA_LOCUS26062</name>
</gene>
<dbReference type="Proteomes" id="UP000789901">
    <property type="component" value="Unassembled WGS sequence"/>
</dbReference>
<feature type="non-terminal residue" evidence="1">
    <location>
        <position position="1"/>
    </location>
</feature>
<name>A0ABN7W374_GIGMA</name>